<accession>A0A8S4NGI3</accession>
<reference evidence="1" key="1">
    <citation type="submission" date="2022-03" db="EMBL/GenBank/DDBJ databases">
        <authorList>
            <person name="Martin C."/>
        </authorList>
    </citation>
    <scope>NUCLEOTIDE SEQUENCE</scope>
</reference>
<dbReference type="AlphaFoldDB" id="A0A8S4NGI3"/>
<comment type="caution">
    <text evidence="1">The sequence shown here is derived from an EMBL/GenBank/DDBJ whole genome shotgun (WGS) entry which is preliminary data.</text>
</comment>
<evidence type="ECO:0000313" key="1">
    <source>
        <dbReference type="EMBL" id="CAH1780117.1"/>
    </source>
</evidence>
<dbReference type="Proteomes" id="UP000749559">
    <property type="component" value="Unassembled WGS sequence"/>
</dbReference>
<protein>
    <recommendedName>
        <fullName evidence="3">Transcription initiation factor TFIID subunit 4</fullName>
    </recommendedName>
</protein>
<gene>
    <name evidence="1" type="ORF">OFUS_LOCUS6850</name>
</gene>
<keyword evidence="2" id="KW-1185">Reference proteome</keyword>
<organism evidence="1 2">
    <name type="scientific">Owenia fusiformis</name>
    <name type="common">Polychaete worm</name>
    <dbReference type="NCBI Taxonomy" id="6347"/>
    <lineage>
        <taxon>Eukaryota</taxon>
        <taxon>Metazoa</taxon>
        <taxon>Spiralia</taxon>
        <taxon>Lophotrochozoa</taxon>
        <taxon>Annelida</taxon>
        <taxon>Polychaeta</taxon>
        <taxon>Sedentaria</taxon>
        <taxon>Canalipalpata</taxon>
        <taxon>Sabellida</taxon>
        <taxon>Oweniida</taxon>
        <taxon>Oweniidae</taxon>
        <taxon>Owenia</taxon>
    </lineage>
</organism>
<evidence type="ECO:0008006" key="3">
    <source>
        <dbReference type="Google" id="ProtNLM"/>
    </source>
</evidence>
<dbReference type="OrthoDB" id="21060at2759"/>
<proteinExistence type="predicted"/>
<sequence>FVRQKMANGNPLEEYLSSDVDESVINALVGSLESQLASPTSKEQPRQKSQLNALPNHIKSELNSIQNQHTSEAGQKTGLNLQNQNHSNSNTVGTVKTQVPNTQIIGINSVGPGSPSLGVGKAPTPKIIVNSSGVVQRSTSSNPISTSVSQQVISVINNTNAQNVVQQVINSAQRNIANHKNTAASGMAQDNPSAMYGLAAVAAEQKPMMVPKSETLTPQAVASLAHNPNVSIQNSHQSPSAQFVIKSETNNSAVPIKVEPTGRVTPQQTVVNIVSTRSSTPVSTGAIVNTFTPSPQTVTIVRTQAPANSQQIVVNTGRSQQKTIAPRMVTAQQQHRMVSSGPVRIASSPQQIIAPRLPGNPGTITLPPGVKLPPGSVLMQNEQGQLMVVQQGQQSLQQQTSGSTIQLKPGMTTTGVTQIRQQIPNIIRPSQGTSSIRPAVNISSIQRPGVAIQQLSQQQNIVPQPTQTMGEATTGITPFTKFSQPFSFIS</sequence>
<feature type="non-terminal residue" evidence="1">
    <location>
        <position position="1"/>
    </location>
</feature>
<dbReference type="EMBL" id="CAIIXF020000003">
    <property type="protein sequence ID" value="CAH1780117.1"/>
    <property type="molecule type" value="Genomic_DNA"/>
</dbReference>
<evidence type="ECO:0000313" key="2">
    <source>
        <dbReference type="Proteomes" id="UP000749559"/>
    </source>
</evidence>
<name>A0A8S4NGI3_OWEFU</name>